<dbReference type="InterPro" id="IPR004572">
    <property type="entry name" value="Protoporphyrinogen_oxidase"/>
</dbReference>
<evidence type="ECO:0000256" key="2">
    <source>
        <dbReference type="ARBA" id="ARBA00022630"/>
    </source>
</evidence>
<keyword evidence="3" id="KW-0274">FAD</keyword>
<comment type="pathway">
    <text evidence="6">Porphyrin-containing compound metabolism.</text>
</comment>
<keyword evidence="2" id="KW-0285">Flavoprotein</keyword>
<dbReference type="GO" id="GO:0004729">
    <property type="term" value="F:oxygen-dependent protoporphyrinogen oxidase activity"/>
    <property type="evidence" value="ECO:0007669"/>
    <property type="project" value="InterPro"/>
</dbReference>
<evidence type="ECO:0000256" key="1">
    <source>
        <dbReference type="ARBA" id="ARBA00001974"/>
    </source>
</evidence>
<dbReference type="PANTHER" id="PTHR42923:SF3">
    <property type="entry name" value="PROTOPORPHYRINOGEN OXIDASE"/>
    <property type="match status" value="1"/>
</dbReference>
<sequence>MGAVVPKIENSPILACSFSSQKYAHRAPEGKVLLRVFVGGANREEMAEMPDEQLLPLVTKHLESLLKVRGEPCFCNIAHWPGTMPQYHVGHKELVAEIEALAEALPNLQLAGNAYHGVGIPDCIHGGELAAERILESCSPLKKL</sequence>
<dbReference type="NCBIfam" id="TIGR00562">
    <property type="entry name" value="proto_IX_ox"/>
    <property type="match status" value="1"/>
</dbReference>
<protein>
    <recommendedName>
        <fullName evidence="7">Amine oxidase domain-containing protein</fullName>
    </recommendedName>
</protein>
<evidence type="ECO:0000256" key="4">
    <source>
        <dbReference type="ARBA" id="ARBA00023002"/>
    </source>
</evidence>
<evidence type="ECO:0000259" key="7">
    <source>
        <dbReference type="Pfam" id="PF01593"/>
    </source>
</evidence>
<evidence type="ECO:0000256" key="6">
    <source>
        <dbReference type="ARBA" id="ARBA00023444"/>
    </source>
</evidence>
<dbReference type="EMBL" id="LAZR01056740">
    <property type="protein sequence ID" value="KKK73550.1"/>
    <property type="molecule type" value="Genomic_DNA"/>
</dbReference>
<evidence type="ECO:0000256" key="3">
    <source>
        <dbReference type="ARBA" id="ARBA00022827"/>
    </source>
</evidence>
<reference evidence="8" key="1">
    <citation type="journal article" date="2015" name="Nature">
        <title>Complex archaea that bridge the gap between prokaryotes and eukaryotes.</title>
        <authorList>
            <person name="Spang A."/>
            <person name="Saw J.H."/>
            <person name="Jorgensen S.L."/>
            <person name="Zaremba-Niedzwiedzka K."/>
            <person name="Martijn J."/>
            <person name="Lind A.E."/>
            <person name="van Eijk R."/>
            <person name="Schleper C."/>
            <person name="Guy L."/>
            <person name="Ettema T.J."/>
        </authorList>
    </citation>
    <scope>NUCLEOTIDE SEQUENCE</scope>
</reference>
<name>A0A0F8YII6_9ZZZZ</name>
<dbReference type="Gene3D" id="3.50.50.60">
    <property type="entry name" value="FAD/NAD(P)-binding domain"/>
    <property type="match status" value="1"/>
</dbReference>
<dbReference type="SUPFAM" id="SSF54373">
    <property type="entry name" value="FAD-linked reductases, C-terminal domain"/>
    <property type="match status" value="1"/>
</dbReference>
<comment type="caution">
    <text evidence="8">The sequence shown here is derived from an EMBL/GenBank/DDBJ whole genome shotgun (WGS) entry which is preliminary data.</text>
</comment>
<gene>
    <name evidence="8" type="ORF">LCGC14_2892700</name>
</gene>
<dbReference type="InterPro" id="IPR050464">
    <property type="entry name" value="Zeta_carotene_desat/Oxidored"/>
</dbReference>
<organism evidence="8">
    <name type="scientific">marine sediment metagenome</name>
    <dbReference type="NCBI Taxonomy" id="412755"/>
    <lineage>
        <taxon>unclassified sequences</taxon>
        <taxon>metagenomes</taxon>
        <taxon>ecological metagenomes</taxon>
    </lineage>
</organism>
<dbReference type="AlphaFoldDB" id="A0A0F8YII6"/>
<dbReference type="InterPro" id="IPR002937">
    <property type="entry name" value="Amino_oxidase"/>
</dbReference>
<accession>A0A0F8YII6</accession>
<dbReference type="PANTHER" id="PTHR42923">
    <property type="entry name" value="PROTOPORPHYRINOGEN OXIDASE"/>
    <property type="match status" value="1"/>
</dbReference>
<keyword evidence="5" id="KW-0350">Heme biosynthesis</keyword>
<dbReference type="GO" id="GO:0006783">
    <property type="term" value="P:heme biosynthetic process"/>
    <property type="evidence" value="ECO:0007669"/>
    <property type="project" value="UniProtKB-KW"/>
</dbReference>
<comment type="cofactor">
    <cofactor evidence="1">
        <name>FAD</name>
        <dbReference type="ChEBI" id="CHEBI:57692"/>
    </cofactor>
</comment>
<evidence type="ECO:0000256" key="5">
    <source>
        <dbReference type="ARBA" id="ARBA00023133"/>
    </source>
</evidence>
<evidence type="ECO:0000313" key="8">
    <source>
        <dbReference type="EMBL" id="KKK73550.1"/>
    </source>
</evidence>
<feature type="domain" description="Amine oxidase" evidence="7">
    <location>
        <begin position="12"/>
        <end position="135"/>
    </location>
</feature>
<dbReference type="InterPro" id="IPR036188">
    <property type="entry name" value="FAD/NAD-bd_sf"/>
</dbReference>
<keyword evidence="4" id="KW-0560">Oxidoreductase</keyword>
<proteinExistence type="predicted"/>
<dbReference type="Pfam" id="PF01593">
    <property type="entry name" value="Amino_oxidase"/>
    <property type="match status" value="1"/>
</dbReference>